<evidence type="ECO:0000313" key="3">
    <source>
        <dbReference type="Proteomes" id="UP000019368"/>
    </source>
</evidence>
<accession>W6E9G2</accession>
<dbReference type="Pfam" id="PF21821">
    <property type="entry name" value="Dit_like"/>
    <property type="match status" value="1"/>
</dbReference>
<dbReference type="Proteomes" id="UP000019368">
    <property type="component" value="Segment"/>
</dbReference>
<dbReference type="GeneID" id="18505269"/>
<dbReference type="InterPro" id="IPR048494">
    <property type="entry name" value="Dit-like_N"/>
</dbReference>
<feature type="domain" description="Dit-like phage tail protein N-terminal" evidence="1">
    <location>
        <begin position="18"/>
        <end position="208"/>
    </location>
</feature>
<protein>
    <recommendedName>
        <fullName evidence="1">Dit-like phage tail protein N-terminal domain-containing protein</fullName>
    </recommendedName>
</protein>
<sequence length="367" mass="41197">MIVWEEEPDSGTWSVLAFDGVVKEAHSGATKITSYPVDSGFMVSDHAIRQNRRIVLDTITSNISMSVATMRKDFKTTFKELMVAVGGMQLHGEREYEMTAKYGRPAYDNDSLTVKVPFTSITLGTFTNPIATALGAQVSLNKIDETMNIIEKLNATGTLVHVISLRGIRKNCVITEYEVANDVRNAYTLPCMLVLEQLNVVNVERTKVQVSTNQTDGEAIAAEQQLVQRVIPAALVARNFFEPETRQTLETKPRQTPIDYFEKEHREVPYSTKFDTQFMYNGVEYVLGKVRWNPEMGCYVTTLQWRVNGAYRTITSLPLRSGSNLVQQGGTNLPSLVAANVNVRGEDPQSTDDLRLFIIEDFDETFL</sequence>
<reference evidence="2" key="1">
    <citation type="submission" date="2016-09" db="EMBL/GenBank/DDBJ databases">
        <title>The novel Shewanella putrefaciens-infecting bacteriophage Spp001: Ggenome sequence and lytic enzymes.</title>
        <authorList>
            <person name="Han F."/>
        </authorList>
    </citation>
    <scope>NUCLEOTIDE SEQUENCE</scope>
</reference>
<evidence type="ECO:0000259" key="1">
    <source>
        <dbReference type="Pfam" id="PF21821"/>
    </source>
</evidence>
<name>W6E9G2_9CAUD</name>
<organism evidence="2 3">
    <name type="scientific">Shewanella phage Spp001</name>
    <dbReference type="NCBI Taxonomy" id="1445859"/>
    <lineage>
        <taxon>Viruses</taxon>
        <taxon>Duplodnaviria</taxon>
        <taxon>Heunggongvirae</taxon>
        <taxon>Uroviricota</taxon>
        <taxon>Caudoviricetes</taxon>
        <taxon>Chaseviridae</taxon>
        <taxon>Nefertitivirinae</taxon>
        <taxon>Yushanvirus</taxon>
        <taxon>Yushanvirus Spp001</taxon>
    </lineage>
</organism>
<keyword evidence="3" id="KW-1185">Reference proteome</keyword>
<dbReference type="RefSeq" id="YP_009008828.1">
    <property type="nucleotide sequence ID" value="NC_023594.2"/>
</dbReference>
<proteinExistence type="predicted"/>
<dbReference type="KEGG" id="vg:18505269"/>
<dbReference type="OrthoDB" id="13826at10239"/>
<dbReference type="EMBL" id="KJ002054">
    <property type="protein sequence ID" value="AHJ10516.1"/>
    <property type="molecule type" value="Genomic_DNA"/>
</dbReference>
<evidence type="ECO:0000313" key="2">
    <source>
        <dbReference type="EMBL" id="AHJ10516.1"/>
    </source>
</evidence>
<gene>
    <name evidence="2" type="ORF">Spp001_08</name>
</gene>